<dbReference type="Pfam" id="PF02458">
    <property type="entry name" value="Transferase"/>
    <property type="match status" value="1"/>
</dbReference>
<evidence type="ECO:0000256" key="1">
    <source>
        <dbReference type="ARBA" id="ARBA00009861"/>
    </source>
</evidence>
<comment type="caution">
    <text evidence="4">The sequence shown here is derived from an EMBL/GenBank/DDBJ whole genome shotgun (WGS) entry which is preliminary data.</text>
</comment>
<sequence length="102" mass="11514">MAVTGLIWKCAMAASKTQSRASNTDPMSSVLAMAINLRNKSSPPMPNYLIGNIFWSSVPIRWRSDDDLEMSFIVQHLKNATAEINNSDFIEKNERRRVVIKS</sequence>
<comment type="similarity">
    <text evidence="1">Belongs to the plant acyltransferase family.</text>
</comment>
<keyword evidence="5" id="KW-1185">Reference proteome</keyword>
<keyword evidence="3" id="KW-0012">Acyltransferase</keyword>
<reference evidence="4 5" key="1">
    <citation type="submission" date="2024-12" db="EMBL/GenBank/DDBJ databases">
        <title>The unique morphological basis and parallel evolutionary history of personate flowers in Penstemon.</title>
        <authorList>
            <person name="Depatie T.H."/>
            <person name="Wessinger C.A."/>
        </authorList>
    </citation>
    <scope>NUCLEOTIDE SEQUENCE [LARGE SCALE GENOMIC DNA]</scope>
    <source>
        <strain evidence="4">WTNN_2</strain>
        <tissue evidence="4">Leaf</tissue>
    </source>
</reference>
<dbReference type="AlphaFoldDB" id="A0ABD3S3U9"/>
<evidence type="ECO:0000313" key="4">
    <source>
        <dbReference type="EMBL" id="KAL3819171.1"/>
    </source>
</evidence>
<organism evidence="4 5">
    <name type="scientific">Penstemon smallii</name>
    <dbReference type="NCBI Taxonomy" id="265156"/>
    <lineage>
        <taxon>Eukaryota</taxon>
        <taxon>Viridiplantae</taxon>
        <taxon>Streptophyta</taxon>
        <taxon>Embryophyta</taxon>
        <taxon>Tracheophyta</taxon>
        <taxon>Spermatophyta</taxon>
        <taxon>Magnoliopsida</taxon>
        <taxon>eudicotyledons</taxon>
        <taxon>Gunneridae</taxon>
        <taxon>Pentapetalae</taxon>
        <taxon>asterids</taxon>
        <taxon>lamiids</taxon>
        <taxon>Lamiales</taxon>
        <taxon>Plantaginaceae</taxon>
        <taxon>Cheloneae</taxon>
        <taxon>Penstemon</taxon>
    </lineage>
</organism>
<accession>A0ABD3S3U9</accession>
<gene>
    <name evidence="4" type="ORF">ACJIZ3_005076</name>
</gene>
<dbReference type="EMBL" id="JBJXBP010000007">
    <property type="protein sequence ID" value="KAL3819171.1"/>
    <property type="molecule type" value="Genomic_DNA"/>
</dbReference>
<keyword evidence="2" id="KW-0808">Transferase</keyword>
<proteinExistence type="inferred from homology"/>
<protein>
    <submittedName>
        <fullName evidence="4">Uncharacterized protein</fullName>
    </submittedName>
</protein>
<dbReference type="Gene3D" id="3.30.559.10">
    <property type="entry name" value="Chloramphenicol acetyltransferase-like domain"/>
    <property type="match status" value="1"/>
</dbReference>
<dbReference type="InterPro" id="IPR023213">
    <property type="entry name" value="CAT-like_dom_sf"/>
</dbReference>
<evidence type="ECO:0000256" key="3">
    <source>
        <dbReference type="ARBA" id="ARBA00023315"/>
    </source>
</evidence>
<name>A0ABD3S3U9_9LAMI</name>
<dbReference type="GO" id="GO:0016746">
    <property type="term" value="F:acyltransferase activity"/>
    <property type="evidence" value="ECO:0007669"/>
    <property type="project" value="UniProtKB-KW"/>
</dbReference>
<dbReference type="PANTHER" id="PTHR31623">
    <property type="entry name" value="F21J9.9"/>
    <property type="match status" value="1"/>
</dbReference>
<dbReference type="Proteomes" id="UP001634393">
    <property type="component" value="Unassembled WGS sequence"/>
</dbReference>
<evidence type="ECO:0000256" key="2">
    <source>
        <dbReference type="ARBA" id="ARBA00022679"/>
    </source>
</evidence>
<evidence type="ECO:0000313" key="5">
    <source>
        <dbReference type="Proteomes" id="UP001634393"/>
    </source>
</evidence>
<dbReference type="PANTHER" id="PTHR31623:SF110">
    <property type="entry name" value="VINORINE SYNTHASE-LIKE"/>
    <property type="match status" value="1"/>
</dbReference>